<keyword evidence="3" id="KW-1185">Reference proteome</keyword>
<evidence type="ECO:0000313" key="2">
    <source>
        <dbReference type="EMBL" id="EXB56900.1"/>
    </source>
</evidence>
<protein>
    <submittedName>
        <fullName evidence="2">Uncharacterized protein</fullName>
    </submittedName>
</protein>
<evidence type="ECO:0000256" key="1">
    <source>
        <dbReference type="SAM" id="MobiDB-lite"/>
    </source>
</evidence>
<evidence type="ECO:0000313" key="3">
    <source>
        <dbReference type="Proteomes" id="UP000030645"/>
    </source>
</evidence>
<accession>W9R7J0</accession>
<dbReference type="AlphaFoldDB" id="W9R7J0"/>
<organism evidence="2 3">
    <name type="scientific">Morus notabilis</name>
    <dbReference type="NCBI Taxonomy" id="981085"/>
    <lineage>
        <taxon>Eukaryota</taxon>
        <taxon>Viridiplantae</taxon>
        <taxon>Streptophyta</taxon>
        <taxon>Embryophyta</taxon>
        <taxon>Tracheophyta</taxon>
        <taxon>Spermatophyta</taxon>
        <taxon>Magnoliopsida</taxon>
        <taxon>eudicotyledons</taxon>
        <taxon>Gunneridae</taxon>
        <taxon>Pentapetalae</taxon>
        <taxon>rosids</taxon>
        <taxon>fabids</taxon>
        <taxon>Rosales</taxon>
        <taxon>Moraceae</taxon>
        <taxon>Moreae</taxon>
        <taxon>Morus</taxon>
    </lineage>
</organism>
<sequence length="130" mass="14995">MWKIQQMFRKLLESFWENAGVWHHHKVSCHAPIRRERVRHGLWVLVEVTLDGTPNIHIVGDGEFGPAKTNIDETYLRMSWLEVAGSISGQICAWRLCSEDPRSKGPEVWSKEAQRSEMGSLLRDARSGRE</sequence>
<gene>
    <name evidence="2" type="ORF">L484_019945</name>
</gene>
<name>W9R7J0_9ROSA</name>
<feature type="compositionally biased region" description="Basic and acidic residues" evidence="1">
    <location>
        <begin position="100"/>
        <end position="115"/>
    </location>
</feature>
<dbReference type="Proteomes" id="UP000030645">
    <property type="component" value="Unassembled WGS sequence"/>
</dbReference>
<dbReference type="EMBL" id="KE344319">
    <property type="protein sequence ID" value="EXB56900.1"/>
    <property type="molecule type" value="Genomic_DNA"/>
</dbReference>
<reference evidence="3" key="1">
    <citation type="submission" date="2013-01" db="EMBL/GenBank/DDBJ databases">
        <title>Draft Genome Sequence of a Mulberry Tree, Morus notabilis C.K. Schneid.</title>
        <authorList>
            <person name="He N."/>
            <person name="Zhao S."/>
        </authorList>
    </citation>
    <scope>NUCLEOTIDE SEQUENCE</scope>
</reference>
<proteinExistence type="predicted"/>
<feature type="region of interest" description="Disordered" evidence="1">
    <location>
        <begin position="100"/>
        <end position="130"/>
    </location>
</feature>